<reference evidence="1" key="1">
    <citation type="submission" date="2019-08" db="EMBL/GenBank/DDBJ databases">
        <authorList>
            <person name="Kucharzyk K."/>
            <person name="Murdoch R.W."/>
            <person name="Higgins S."/>
            <person name="Loffler F."/>
        </authorList>
    </citation>
    <scope>NUCLEOTIDE SEQUENCE</scope>
</reference>
<accession>A0A644ZG91</accession>
<sequence length="72" mass="8246">MGSWKTGCSFGDALTDMQVKELSEDKITLEVTYAIVNNDDTIHDYVTVDFTIANEDGNWLVDDYIYPEVYQE</sequence>
<comment type="caution">
    <text evidence="1">The sequence shown here is derived from an EMBL/GenBank/DDBJ whole genome shotgun (WGS) entry which is preliminary data.</text>
</comment>
<organism evidence="1">
    <name type="scientific">bioreactor metagenome</name>
    <dbReference type="NCBI Taxonomy" id="1076179"/>
    <lineage>
        <taxon>unclassified sequences</taxon>
        <taxon>metagenomes</taxon>
        <taxon>ecological metagenomes</taxon>
    </lineage>
</organism>
<dbReference type="AlphaFoldDB" id="A0A644ZG91"/>
<dbReference type="EMBL" id="VSSQ01008752">
    <property type="protein sequence ID" value="MPM39737.1"/>
    <property type="molecule type" value="Genomic_DNA"/>
</dbReference>
<proteinExistence type="predicted"/>
<protein>
    <recommendedName>
        <fullName evidence="2">DUF4878 domain-containing protein</fullName>
    </recommendedName>
</protein>
<evidence type="ECO:0008006" key="2">
    <source>
        <dbReference type="Google" id="ProtNLM"/>
    </source>
</evidence>
<gene>
    <name evidence="1" type="ORF">SDC9_86371</name>
</gene>
<name>A0A644ZG91_9ZZZZ</name>
<evidence type="ECO:0000313" key="1">
    <source>
        <dbReference type="EMBL" id="MPM39737.1"/>
    </source>
</evidence>